<evidence type="ECO:0000256" key="5">
    <source>
        <dbReference type="ARBA" id="ARBA00023043"/>
    </source>
</evidence>
<dbReference type="Proteomes" id="UP001497522">
    <property type="component" value="Chromosome 2"/>
</dbReference>
<keyword evidence="5 7" id="KW-0040">ANK repeat</keyword>
<dbReference type="SUPFAM" id="SSF48403">
    <property type="entry name" value="Ankyrin repeat"/>
    <property type="match status" value="1"/>
</dbReference>
<organism evidence="10 11">
    <name type="scientific">Sphagnum jensenii</name>
    <dbReference type="NCBI Taxonomy" id="128206"/>
    <lineage>
        <taxon>Eukaryota</taxon>
        <taxon>Viridiplantae</taxon>
        <taxon>Streptophyta</taxon>
        <taxon>Embryophyta</taxon>
        <taxon>Bryophyta</taxon>
        <taxon>Sphagnophytina</taxon>
        <taxon>Sphagnopsida</taxon>
        <taxon>Sphagnales</taxon>
        <taxon>Sphagnaceae</taxon>
        <taxon>Sphagnum</taxon>
    </lineage>
</organism>
<evidence type="ECO:0000259" key="9">
    <source>
        <dbReference type="Pfam" id="PF13962"/>
    </source>
</evidence>
<feature type="repeat" description="ANK" evidence="7">
    <location>
        <begin position="100"/>
        <end position="133"/>
    </location>
</feature>
<dbReference type="InterPro" id="IPR036770">
    <property type="entry name" value="Ankyrin_rpt-contain_sf"/>
</dbReference>
<feature type="transmembrane region" description="Helical" evidence="8">
    <location>
        <begin position="347"/>
        <end position="369"/>
    </location>
</feature>
<dbReference type="SMART" id="SM00248">
    <property type="entry name" value="ANK"/>
    <property type="match status" value="3"/>
</dbReference>
<proteinExistence type="predicted"/>
<feature type="transmembrane region" description="Helical" evidence="8">
    <location>
        <begin position="240"/>
        <end position="260"/>
    </location>
</feature>
<feature type="transmembrane region" description="Helical" evidence="8">
    <location>
        <begin position="300"/>
        <end position="318"/>
    </location>
</feature>
<keyword evidence="6 8" id="KW-0472">Membrane</keyword>
<dbReference type="PANTHER" id="PTHR24186">
    <property type="entry name" value="PROTEIN PHOSPHATASE 1 REGULATORY SUBUNIT"/>
    <property type="match status" value="1"/>
</dbReference>
<evidence type="ECO:0000313" key="11">
    <source>
        <dbReference type="Proteomes" id="UP001497522"/>
    </source>
</evidence>
<accession>A0ABP1BA68</accession>
<feature type="domain" description="PGG" evidence="9">
    <location>
        <begin position="239"/>
        <end position="367"/>
    </location>
</feature>
<evidence type="ECO:0000256" key="4">
    <source>
        <dbReference type="ARBA" id="ARBA00022989"/>
    </source>
</evidence>
<keyword evidence="2 8" id="KW-0812">Transmembrane</keyword>
<dbReference type="Pfam" id="PF13962">
    <property type="entry name" value="PGG"/>
    <property type="match status" value="1"/>
</dbReference>
<gene>
    <name evidence="10" type="ORF">CSSPJE1EN2_LOCUS14725</name>
</gene>
<evidence type="ECO:0000256" key="7">
    <source>
        <dbReference type="PROSITE-ProRule" id="PRU00023"/>
    </source>
</evidence>
<evidence type="ECO:0000313" key="10">
    <source>
        <dbReference type="EMBL" id="CAK9872128.1"/>
    </source>
</evidence>
<keyword evidence="11" id="KW-1185">Reference proteome</keyword>
<keyword evidence="4 8" id="KW-1133">Transmembrane helix</keyword>
<sequence length="433" mass="48199">MASYSQDTYIVDAYLHAILSNYDKLFRQLHLFNFAQKQLRQAICDDASEADLRAHLDSTLLNITDGANEEREDFAEFTSEDRKNGKARLGPESPDLLAREGYWALHWAARKGHAEMVNAILLNKDVNVGVLMSVDKSLIEDRLSCGFDTSFDWFDGSDIGPFYEVSFTPLQLASLYADIPVLELLKGRIEATIEYDTGVEALQIARKMRRDEIVKILMDMPEVEKDVKGLYRDRQAHVDAANAILVGAALIASVAFAGWLTPPLGYSPFFGSASLDAGAPTPSGMYPSFVSVEGHPSIKLFWMFNSLSFFFAISALVVRATAARPLKKDTTIRKAVLSLRREVDGAYIYLIYSVLCAVGAFVIAGFVVLPPIPSYTTVMMVTVFMGSIFVIFEIQKNIILLSGWANLWDNLLRRIVKQFVNFPWNGSGALESL</sequence>
<comment type="subcellular location">
    <subcellularLocation>
        <location evidence="1">Membrane</location>
        <topology evidence="1">Multi-pass membrane protein</topology>
    </subcellularLocation>
</comment>
<feature type="transmembrane region" description="Helical" evidence="8">
    <location>
        <begin position="375"/>
        <end position="392"/>
    </location>
</feature>
<dbReference type="InterPro" id="IPR026961">
    <property type="entry name" value="PGG_dom"/>
</dbReference>
<dbReference type="InterPro" id="IPR002110">
    <property type="entry name" value="Ankyrin_rpt"/>
</dbReference>
<protein>
    <recommendedName>
        <fullName evidence="9">PGG domain-containing protein</fullName>
    </recommendedName>
</protein>
<evidence type="ECO:0000256" key="1">
    <source>
        <dbReference type="ARBA" id="ARBA00004141"/>
    </source>
</evidence>
<reference evidence="10 11" key="1">
    <citation type="submission" date="2024-03" db="EMBL/GenBank/DDBJ databases">
        <authorList>
            <consortium name="ELIXIR-Norway"/>
            <consortium name="Elixir Norway"/>
        </authorList>
    </citation>
    <scope>NUCLEOTIDE SEQUENCE [LARGE SCALE GENOMIC DNA]</scope>
</reference>
<evidence type="ECO:0000256" key="2">
    <source>
        <dbReference type="ARBA" id="ARBA00022692"/>
    </source>
</evidence>
<dbReference type="Pfam" id="PF00023">
    <property type="entry name" value="Ank"/>
    <property type="match status" value="1"/>
</dbReference>
<evidence type="ECO:0000256" key="3">
    <source>
        <dbReference type="ARBA" id="ARBA00022737"/>
    </source>
</evidence>
<name>A0ABP1BA68_9BRYO</name>
<dbReference type="Gene3D" id="1.25.40.20">
    <property type="entry name" value="Ankyrin repeat-containing domain"/>
    <property type="match status" value="1"/>
</dbReference>
<keyword evidence="3" id="KW-0677">Repeat</keyword>
<dbReference type="PANTHER" id="PTHR24186:SF38">
    <property type="entry name" value="ANKYRIN REPEAT FAMILY PROTEIN"/>
    <property type="match status" value="1"/>
</dbReference>
<dbReference type="EMBL" id="OZ023703">
    <property type="protein sequence ID" value="CAK9872128.1"/>
    <property type="molecule type" value="Genomic_DNA"/>
</dbReference>
<evidence type="ECO:0000256" key="6">
    <source>
        <dbReference type="ARBA" id="ARBA00023136"/>
    </source>
</evidence>
<evidence type="ECO:0000256" key="8">
    <source>
        <dbReference type="SAM" id="Phobius"/>
    </source>
</evidence>
<dbReference type="PROSITE" id="PS50088">
    <property type="entry name" value="ANK_REPEAT"/>
    <property type="match status" value="1"/>
</dbReference>